<dbReference type="Pfam" id="PF00069">
    <property type="entry name" value="Pkinase"/>
    <property type="match status" value="1"/>
</dbReference>
<name>A0A820WDY2_9BILA</name>
<feature type="domain" description="Protein kinase" evidence="3">
    <location>
        <begin position="1"/>
        <end position="400"/>
    </location>
</feature>
<dbReference type="Proteomes" id="UP000663838">
    <property type="component" value="Unassembled WGS sequence"/>
</dbReference>
<protein>
    <recommendedName>
        <fullName evidence="3">Protein kinase domain-containing protein</fullName>
    </recommendedName>
</protein>
<dbReference type="EMBL" id="CAJOBS010000181">
    <property type="protein sequence ID" value="CAF4516552.1"/>
    <property type="molecule type" value="Genomic_DNA"/>
</dbReference>
<evidence type="ECO:0000259" key="3">
    <source>
        <dbReference type="PROSITE" id="PS50011"/>
    </source>
</evidence>
<proteinExistence type="predicted"/>
<reference evidence="4" key="1">
    <citation type="submission" date="2021-02" db="EMBL/GenBank/DDBJ databases">
        <authorList>
            <person name="Nowell W R."/>
        </authorList>
    </citation>
    <scope>NUCLEOTIDE SEQUENCE</scope>
</reference>
<evidence type="ECO:0000256" key="2">
    <source>
        <dbReference type="ARBA" id="ARBA00022840"/>
    </source>
</evidence>
<dbReference type="Gene3D" id="1.10.510.10">
    <property type="entry name" value="Transferase(Phosphotransferase) domain 1"/>
    <property type="match status" value="1"/>
</dbReference>
<evidence type="ECO:0000313" key="4">
    <source>
        <dbReference type="EMBL" id="CAF4516552.1"/>
    </source>
</evidence>
<dbReference type="PANTHER" id="PTHR24055">
    <property type="entry name" value="MITOGEN-ACTIVATED PROTEIN KINASE"/>
    <property type="match status" value="1"/>
</dbReference>
<gene>
    <name evidence="4" type="ORF">TOA249_LOCUS4675</name>
</gene>
<dbReference type="InterPro" id="IPR050117">
    <property type="entry name" value="MAPK"/>
</dbReference>
<dbReference type="AlphaFoldDB" id="A0A820WDY2"/>
<keyword evidence="1" id="KW-0547">Nucleotide-binding</keyword>
<evidence type="ECO:0000256" key="1">
    <source>
        <dbReference type="ARBA" id="ARBA00022741"/>
    </source>
</evidence>
<dbReference type="PROSITE" id="PS50011">
    <property type="entry name" value="PROTEIN_KINASE_DOM"/>
    <property type="match status" value="1"/>
</dbReference>
<dbReference type="InterPro" id="IPR011009">
    <property type="entry name" value="Kinase-like_dom_sf"/>
</dbReference>
<evidence type="ECO:0000313" key="5">
    <source>
        <dbReference type="Proteomes" id="UP000663838"/>
    </source>
</evidence>
<sequence length="400" mass="46655">MYTHLSAHKTQLVQGPGATIIYLVDGKIVCKNSSVTNIDKATFDLLVRLLLIVPHKCLTKEDSLHTALFNNYRKDASDEPSSEEIFQLHLKFYRMCEITVDRRFLVTRIIFDQFIKINNQWVNVLLQPVIFHTFYQLLRTFKFIHLAKVLYRYLKASNIFVDLDGHVRIEPFCFARVSKRRGKCTNDSVCIRWYRASELVLCDGTYTSAMDMWSTKYDANLINKIAISNHAVMISDGFFLHDNNKQPVDMIVQFEPQKPSGNFMFDYYKKNVKVSVEIKEKTSDFVIFYEKILSYSKHLIIQKELYFGLNGLLREDKKEKLYKEYQKKIEMINKHNPDDYDKYSTASVDMDLTPLTIDTTTPKEPEKLGVASCITPDLDKLFNLYTKILDPEESDRDGLS</sequence>
<dbReference type="GO" id="GO:0005524">
    <property type="term" value="F:ATP binding"/>
    <property type="evidence" value="ECO:0007669"/>
    <property type="project" value="UniProtKB-KW"/>
</dbReference>
<dbReference type="GO" id="GO:0004672">
    <property type="term" value="F:protein kinase activity"/>
    <property type="evidence" value="ECO:0007669"/>
    <property type="project" value="InterPro"/>
</dbReference>
<organism evidence="4 5">
    <name type="scientific">Rotaria socialis</name>
    <dbReference type="NCBI Taxonomy" id="392032"/>
    <lineage>
        <taxon>Eukaryota</taxon>
        <taxon>Metazoa</taxon>
        <taxon>Spiralia</taxon>
        <taxon>Gnathifera</taxon>
        <taxon>Rotifera</taxon>
        <taxon>Eurotatoria</taxon>
        <taxon>Bdelloidea</taxon>
        <taxon>Philodinida</taxon>
        <taxon>Philodinidae</taxon>
        <taxon>Rotaria</taxon>
    </lineage>
</organism>
<comment type="caution">
    <text evidence="4">The sequence shown here is derived from an EMBL/GenBank/DDBJ whole genome shotgun (WGS) entry which is preliminary data.</text>
</comment>
<dbReference type="SUPFAM" id="SSF56112">
    <property type="entry name" value="Protein kinase-like (PK-like)"/>
    <property type="match status" value="1"/>
</dbReference>
<accession>A0A820WDY2</accession>
<keyword evidence="2" id="KW-0067">ATP-binding</keyword>
<dbReference type="InterPro" id="IPR000719">
    <property type="entry name" value="Prot_kinase_dom"/>
</dbReference>